<dbReference type="PANTHER" id="PTHR10192">
    <property type="entry name" value="MOLYBDOPTERIN BIOSYNTHESIS PROTEIN"/>
    <property type="match status" value="1"/>
</dbReference>
<evidence type="ECO:0000313" key="9">
    <source>
        <dbReference type="Proteomes" id="UP001319827"/>
    </source>
</evidence>
<dbReference type="PANTHER" id="PTHR10192:SF5">
    <property type="entry name" value="GEPHYRIN"/>
    <property type="match status" value="1"/>
</dbReference>
<comment type="catalytic activity">
    <reaction evidence="5">
        <text>adenylyl-molybdopterin + molybdate = Mo-molybdopterin + AMP + H(+)</text>
        <dbReference type="Rhea" id="RHEA:35047"/>
        <dbReference type="ChEBI" id="CHEBI:15378"/>
        <dbReference type="ChEBI" id="CHEBI:36264"/>
        <dbReference type="ChEBI" id="CHEBI:62727"/>
        <dbReference type="ChEBI" id="CHEBI:71302"/>
        <dbReference type="ChEBI" id="CHEBI:456215"/>
        <dbReference type="EC" id="2.10.1.1"/>
    </reaction>
</comment>
<dbReference type="SMART" id="SM00852">
    <property type="entry name" value="MoCF_biosynth"/>
    <property type="match status" value="1"/>
</dbReference>
<dbReference type="RefSeq" id="WP_221251167.1">
    <property type="nucleotide sequence ID" value="NZ_AP024355.1"/>
</dbReference>
<comment type="similarity">
    <text evidence="3 6">Belongs to the MoeA family.</text>
</comment>
<dbReference type="SUPFAM" id="SSF53218">
    <property type="entry name" value="Molybdenum cofactor biosynthesis proteins"/>
    <property type="match status" value="1"/>
</dbReference>
<keyword evidence="6" id="KW-0808">Transferase</keyword>
<dbReference type="CDD" id="cd00887">
    <property type="entry name" value="MoeA"/>
    <property type="match status" value="1"/>
</dbReference>
<dbReference type="Pfam" id="PF03453">
    <property type="entry name" value="MoeA_N"/>
    <property type="match status" value="1"/>
</dbReference>
<evidence type="ECO:0000256" key="5">
    <source>
        <dbReference type="ARBA" id="ARBA00047317"/>
    </source>
</evidence>
<name>A0ABM8HRY5_9BACT</name>
<reference evidence="8 9" key="2">
    <citation type="journal article" date="2021" name="Int. J. Syst. Evol. Microbiol.">
        <title>Isolation and Polyphasic Characterization of Desulfuromonas versatilis sp. Nov., an Electrogenic Bacteria Capable of Versatile Metabolism Isolated from a Graphene Oxide-Reducing Enrichment Culture.</title>
        <authorList>
            <person name="Xie L."/>
            <person name="Yoshida N."/>
            <person name="Ishii S."/>
            <person name="Meng L."/>
        </authorList>
    </citation>
    <scope>NUCLEOTIDE SEQUENCE [LARGE SCALE GENOMIC DNA]</scope>
    <source>
        <strain evidence="8 9">NIT-T3</strain>
    </source>
</reference>
<evidence type="ECO:0000256" key="2">
    <source>
        <dbReference type="ARBA" id="ARBA00005046"/>
    </source>
</evidence>
<evidence type="ECO:0000259" key="7">
    <source>
        <dbReference type="SMART" id="SM00852"/>
    </source>
</evidence>
<dbReference type="Pfam" id="PF00994">
    <property type="entry name" value="MoCF_biosynth"/>
    <property type="match status" value="1"/>
</dbReference>
<sequence>MLSYEEALDIILRTLAPLPAEDIALPEALGRALAEAVPSRWDMPPADNSAMDGFAFAAAGLAPQGRLKVAGLSRAGAGFPGPVLPGEAVKIMTGAPLPEGCDTVVPIEVVEEVAGVIEFRSSVPNGDHVRYQGEEFRQGETLLGAGTTLRAGEIGLLASAGVARVRVHRQPRVALLTTGDELVDIGVRPGPGQIVNSNRYLLTARLQEEGCTVWPLEIAGDQRSELTDRLAQGLQADVLITTGGVSMGDYDLVQSCLKDLGFELGFWKVAIKPGKPVLFGRVGDKPVFGLPGNPAAAAATFQLFVRPALRRLCGYCDPLPPRSRATLTAPVSGGGNRRQFLWGAVVEEDGRYLFTPSGKQGSGQTRSLQGAQALLPVAAGSGDLAAGQEVEIMLIYLPGGAAS</sequence>
<dbReference type="Proteomes" id="UP001319827">
    <property type="component" value="Chromosome"/>
</dbReference>
<dbReference type="InterPro" id="IPR008284">
    <property type="entry name" value="MoCF_biosynth_CS"/>
</dbReference>
<comment type="function">
    <text evidence="1 6">Catalyzes the insertion of molybdate into adenylated molybdopterin with the concomitant release of AMP.</text>
</comment>
<comment type="pathway">
    <text evidence="2 6">Cofactor biosynthesis; molybdopterin biosynthesis.</text>
</comment>
<dbReference type="EMBL" id="AP024355">
    <property type="protein sequence ID" value="BCR03709.1"/>
    <property type="molecule type" value="Genomic_DNA"/>
</dbReference>
<evidence type="ECO:0000256" key="4">
    <source>
        <dbReference type="ARBA" id="ARBA00023150"/>
    </source>
</evidence>
<evidence type="ECO:0000256" key="6">
    <source>
        <dbReference type="RuleBase" id="RU365090"/>
    </source>
</evidence>
<dbReference type="Gene3D" id="3.90.105.10">
    <property type="entry name" value="Molybdopterin biosynthesis moea protein, domain 2"/>
    <property type="match status" value="1"/>
</dbReference>
<accession>A0ABM8HRY5</accession>
<dbReference type="Gene3D" id="3.40.980.10">
    <property type="entry name" value="MoaB/Mog-like domain"/>
    <property type="match status" value="1"/>
</dbReference>
<proteinExistence type="inferred from homology"/>
<feature type="domain" description="MoaB/Mog" evidence="7">
    <location>
        <begin position="174"/>
        <end position="311"/>
    </location>
</feature>
<dbReference type="InterPro" id="IPR001453">
    <property type="entry name" value="MoaB/Mog_dom"/>
</dbReference>
<evidence type="ECO:0000313" key="8">
    <source>
        <dbReference type="EMBL" id="BCR03709.1"/>
    </source>
</evidence>
<protein>
    <recommendedName>
        <fullName evidence="6">Molybdopterin molybdenumtransferase</fullName>
        <ecNumber evidence="6">2.10.1.1</ecNumber>
    </recommendedName>
</protein>
<dbReference type="InterPro" id="IPR005111">
    <property type="entry name" value="MoeA_C_domain_IV"/>
</dbReference>
<dbReference type="InterPro" id="IPR038987">
    <property type="entry name" value="MoeA-like"/>
</dbReference>
<keyword evidence="4 6" id="KW-0501">Molybdenum cofactor biosynthesis</keyword>
<dbReference type="NCBIfam" id="NF045515">
    <property type="entry name" value="Glp_gephyrin"/>
    <property type="match status" value="1"/>
</dbReference>
<evidence type="ECO:0000256" key="3">
    <source>
        <dbReference type="ARBA" id="ARBA00010763"/>
    </source>
</evidence>
<organism evidence="8 9">
    <name type="scientific">Desulfuromonas versatilis</name>
    <dbReference type="NCBI Taxonomy" id="2802975"/>
    <lineage>
        <taxon>Bacteria</taxon>
        <taxon>Pseudomonadati</taxon>
        <taxon>Thermodesulfobacteriota</taxon>
        <taxon>Desulfuromonadia</taxon>
        <taxon>Desulfuromonadales</taxon>
        <taxon>Desulfuromonadaceae</taxon>
        <taxon>Desulfuromonas</taxon>
    </lineage>
</organism>
<gene>
    <name evidence="8" type="primary">moeA_4</name>
    <name evidence="8" type="ORF">DESUT3_07780</name>
</gene>
<dbReference type="InterPro" id="IPR036425">
    <property type="entry name" value="MoaB/Mog-like_dom_sf"/>
</dbReference>
<dbReference type="Gene3D" id="2.40.340.10">
    <property type="entry name" value="MoeA, C-terminal, domain IV"/>
    <property type="match status" value="1"/>
</dbReference>
<dbReference type="Pfam" id="PF03454">
    <property type="entry name" value="MoeA_C"/>
    <property type="match status" value="1"/>
</dbReference>
<keyword evidence="9" id="KW-1185">Reference proteome</keyword>
<dbReference type="SUPFAM" id="SSF63867">
    <property type="entry name" value="MoeA C-terminal domain-like"/>
    <property type="match status" value="1"/>
</dbReference>
<keyword evidence="6" id="KW-0479">Metal-binding</keyword>
<comment type="cofactor">
    <cofactor evidence="6">
        <name>Mg(2+)</name>
        <dbReference type="ChEBI" id="CHEBI:18420"/>
    </cofactor>
</comment>
<keyword evidence="6" id="KW-0500">Molybdenum</keyword>
<keyword evidence="6" id="KW-0460">Magnesium</keyword>
<dbReference type="NCBIfam" id="TIGR00177">
    <property type="entry name" value="molyb_syn"/>
    <property type="match status" value="1"/>
</dbReference>
<dbReference type="SUPFAM" id="SSF63882">
    <property type="entry name" value="MoeA N-terminal region -like"/>
    <property type="match status" value="1"/>
</dbReference>
<dbReference type="EC" id="2.10.1.1" evidence="6"/>
<dbReference type="Gene3D" id="2.170.190.11">
    <property type="entry name" value="Molybdopterin biosynthesis moea protein, domain 3"/>
    <property type="match status" value="1"/>
</dbReference>
<dbReference type="InterPro" id="IPR036135">
    <property type="entry name" value="MoeA_linker/N_sf"/>
</dbReference>
<dbReference type="InterPro" id="IPR005110">
    <property type="entry name" value="MoeA_linker/N"/>
</dbReference>
<dbReference type="PROSITE" id="PS01079">
    <property type="entry name" value="MOCF_BIOSYNTHESIS_2"/>
    <property type="match status" value="1"/>
</dbReference>
<reference evidence="8 9" key="1">
    <citation type="journal article" date="2016" name="C (Basel)">
        <title>Selective Growth of and Electricity Production by Marine Exoelectrogenic Bacteria in Self-Aggregated Hydrogel of Microbially Reduced Graphene Oxide.</title>
        <authorList>
            <person name="Yoshida N."/>
            <person name="Goto Y."/>
            <person name="Miyata Y."/>
        </authorList>
    </citation>
    <scope>NUCLEOTIDE SEQUENCE [LARGE SCALE GENOMIC DNA]</scope>
    <source>
        <strain evidence="8 9">NIT-T3</strain>
    </source>
</reference>
<evidence type="ECO:0000256" key="1">
    <source>
        <dbReference type="ARBA" id="ARBA00002901"/>
    </source>
</evidence>
<dbReference type="InterPro" id="IPR036688">
    <property type="entry name" value="MoeA_C_domain_IV_sf"/>
</dbReference>